<keyword evidence="9" id="KW-1185">Reference proteome</keyword>
<feature type="compositionally biased region" description="Low complexity" evidence="4">
    <location>
        <begin position="402"/>
        <end position="420"/>
    </location>
</feature>
<keyword evidence="2" id="KW-0547">Nucleotide-binding</keyword>
<dbReference type="EMBL" id="AWSO01000735">
    <property type="protein sequence ID" value="ESK87810.1"/>
    <property type="molecule type" value="Genomic_DNA"/>
</dbReference>
<evidence type="ECO:0000256" key="2">
    <source>
        <dbReference type="ARBA" id="ARBA00022741"/>
    </source>
</evidence>
<name>V2X5S3_MONRO</name>
<dbReference type="InterPro" id="IPR053169">
    <property type="entry name" value="MUG_Protein"/>
</dbReference>
<dbReference type="GO" id="GO:0005975">
    <property type="term" value="P:carbohydrate metabolic process"/>
    <property type="evidence" value="ECO:0007669"/>
    <property type="project" value="InterPro"/>
</dbReference>
<feature type="compositionally biased region" description="Low complexity" evidence="4">
    <location>
        <begin position="504"/>
        <end position="515"/>
    </location>
</feature>
<keyword evidence="1" id="KW-0597">Phosphoprotein</keyword>
<dbReference type="Gene3D" id="1.50.10.20">
    <property type="match status" value="1"/>
</dbReference>
<evidence type="ECO:0000256" key="6">
    <source>
        <dbReference type="SAM" id="SignalP"/>
    </source>
</evidence>
<evidence type="ECO:0000259" key="7">
    <source>
        <dbReference type="Pfam" id="PF21314"/>
    </source>
</evidence>
<proteinExistence type="predicted"/>
<evidence type="ECO:0000313" key="8">
    <source>
        <dbReference type="EMBL" id="ESK87810.1"/>
    </source>
</evidence>
<dbReference type="Pfam" id="PF21314">
    <property type="entry name" value="TM_ErbB1"/>
    <property type="match status" value="1"/>
</dbReference>
<protein>
    <submittedName>
        <fullName evidence="8">Glycoside hydrolase family 76 protein</fullName>
    </submittedName>
</protein>
<feature type="transmembrane region" description="Helical" evidence="5">
    <location>
        <begin position="439"/>
        <end position="461"/>
    </location>
</feature>
<feature type="region of interest" description="Disordered" evidence="4">
    <location>
        <begin position="529"/>
        <end position="548"/>
    </location>
</feature>
<dbReference type="KEGG" id="mrr:Moror_15337"/>
<keyword evidence="8" id="KW-0378">Hydrolase</keyword>
<feature type="region of interest" description="Disordered" evidence="4">
    <location>
        <begin position="470"/>
        <end position="520"/>
    </location>
</feature>
<evidence type="ECO:0000256" key="4">
    <source>
        <dbReference type="SAM" id="MobiDB-lite"/>
    </source>
</evidence>
<feature type="domain" description="Epidermal growth factor receptor-like transmembrane-juxtamembrane segment" evidence="7">
    <location>
        <begin position="440"/>
        <end position="468"/>
    </location>
</feature>
<dbReference type="Gene3D" id="1.20.5.510">
    <property type="entry name" value="Single helix bin"/>
    <property type="match status" value="1"/>
</dbReference>
<keyword evidence="5" id="KW-0812">Transmembrane</keyword>
<comment type="caution">
    <text evidence="8">The sequence shown here is derived from an EMBL/GenBank/DDBJ whole genome shotgun (WGS) entry which is preliminary data.</text>
</comment>
<dbReference type="OrthoDB" id="3067581at2759"/>
<dbReference type="InterPro" id="IPR049328">
    <property type="entry name" value="TM_ErbB1"/>
</dbReference>
<keyword evidence="6" id="KW-0732">Signal</keyword>
<evidence type="ECO:0000256" key="3">
    <source>
        <dbReference type="ARBA" id="ARBA00022840"/>
    </source>
</evidence>
<dbReference type="GO" id="GO:0005524">
    <property type="term" value="F:ATP binding"/>
    <property type="evidence" value="ECO:0007669"/>
    <property type="project" value="UniProtKB-KW"/>
</dbReference>
<dbReference type="PANTHER" id="PTHR47791:SF3">
    <property type="entry name" value="MEIOTICALLY UP-REGULATED GENE 191 PROTEIN"/>
    <property type="match status" value="1"/>
</dbReference>
<gene>
    <name evidence="8" type="ORF">Moror_15337</name>
</gene>
<organism evidence="8 9">
    <name type="scientific">Moniliophthora roreri (strain MCA 2997)</name>
    <name type="common">Cocoa frosty pod rot fungus</name>
    <name type="synonym">Crinipellis roreri</name>
    <dbReference type="NCBI Taxonomy" id="1381753"/>
    <lineage>
        <taxon>Eukaryota</taxon>
        <taxon>Fungi</taxon>
        <taxon>Dikarya</taxon>
        <taxon>Basidiomycota</taxon>
        <taxon>Agaricomycotina</taxon>
        <taxon>Agaricomycetes</taxon>
        <taxon>Agaricomycetidae</taxon>
        <taxon>Agaricales</taxon>
        <taxon>Marasmiineae</taxon>
        <taxon>Marasmiaceae</taxon>
        <taxon>Moniliophthora</taxon>
    </lineage>
</organism>
<dbReference type="GO" id="GO:0016787">
    <property type="term" value="F:hydrolase activity"/>
    <property type="evidence" value="ECO:0007669"/>
    <property type="project" value="UniProtKB-KW"/>
</dbReference>
<dbReference type="Proteomes" id="UP000017559">
    <property type="component" value="Unassembled WGS sequence"/>
</dbReference>
<keyword evidence="5" id="KW-0472">Membrane</keyword>
<evidence type="ECO:0000313" key="9">
    <source>
        <dbReference type="Proteomes" id="UP000017559"/>
    </source>
</evidence>
<sequence>MYSLPLVCSLSLALLRWQLALAERLDVPSKWREPNVTLPFDRRAALASSALDVVIGMAESDLTYQHDVPLTLSVLPLLSKFDSATNQTKYRNQTEQFFSRYADAKQLERAVGDNTWVDENLVFGYTAFLAYTAYKDSQYLSTAKNAWDFARRYTLLEEDITTGTHILELNYDRIQLTCNGESMAGGTTEIGEGDVFLGWQTILFLRLSALLYEATLNNTYLNAAKQSADFIQIHLTQSPGFVQGGISLDNCRTPSDLQSNFSDTAGIFIHGLSILSSTTKNSSLMSLVEQSVATVTNQVGVLQKDNGIQANDRNVLENLWFIDGLGGAYTRFTSSDNLRNYTGSFLAVQYNALLELATEGQSNVYSGDWSGPPQSAADIPSQTSASGVLVAGIMLGPGSVGGLTSESTETSTTAGTSVSAEPSQPPNLTAESTRTPTGAIAGGVIGGVALITVIALTFWICRRRRRQNGQAPMPFNTVQNDEGEAVDNAAESQGRKYQEVTSSQQEQLEQANTQQYNTMPPIEDMVRVLYERYQSESEAPPSYRAGPT</sequence>
<reference evidence="8 9" key="1">
    <citation type="journal article" date="2014" name="BMC Genomics">
        <title>Genome and secretome analysis of the hemibiotrophic fungal pathogen, Moniliophthora roreri, which causes frosty pod rot disease of cacao: mechanisms of the biotrophic and necrotrophic phases.</title>
        <authorList>
            <person name="Meinhardt L.W."/>
            <person name="Costa G.G.L."/>
            <person name="Thomazella D.P.T."/>
            <person name="Teixeira P.J.P.L."/>
            <person name="Carazzolle M.F."/>
            <person name="Schuster S.C."/>
            <person name="Carlson J.E."/>
            <person name="Guiltinan M.J."/>
            <person name="Mieczkowski P."/>
            <person name="Farmer A."/>
            <person name="Ramaraj T."/>
            <person name="Crozier J."/>
            <person name="Davis R.E."/>
            <person name="Shao J."/>
            <person name="Melnick R.L."/>
            <person name="Pereira G.A.G."/>
            <person name="Bailey B.A."/>
        </authorList>
    </citation>
    <scope>NUCLEOTIDE SEQUENCE [LARGE SCALE GENOMIC DNA]</scope>
    <source>
        <strain evidence="8 9">MCA 2997</strain>
    </source>
</reference>
<dbReference type="SUPFAM" id="SSF48208">
    <property type="entry name" value="Six-hairpin glycosidases"/>
    <property type="match status" value="1"/>
</dbReference>
<feature type="chain" id="PRO_5004713473" evidence="6">
    <location>
        <begin position="23"/>
        <end position="548"/>
    </location>
</feature>
<dbReference type="HOGENOM" id="CLU_030049_0_0_1"/>
<feature type="signal peptide" evidence="6">
    <location>
        <begin position="1"/>
        <end position="22"/>
    </location>
</feature>
<dbReference type="InterPro" id="IPR008928">
    <property type="entry name" value="6-hairpin_glycosidase_sf"/>
</dbReference>
<evidence type="ECO:0000256" key="1">
    <source>
        <dbReference type="ARBA" id="ARBA00022553"/>
    </source>
</evidence>
<dbReference type="AlphaFoldDB" id="V2X5S3"/>
<keyword evidence="3" id="KW-0067">ATP-binding</keyword>
<evidence type="ECO:0000256" key="5">
    <source>
        <dbReference type="SAM" id="Phobius"/>
    </source>
</evidence>
<keyword evidence="5" id="KW-1133">Transmembrane helix</keyword>
<feature type="region of interest" description="Disordered" evidence="4">
    <location>
        <begin position="400"/>
        <end position="433"/>
    </location>
</feature>
<dbReference type="PANTHER" id="PTHR47791">
    <property type="entry name" value="MEIOTICALLY UP-REGULATED GENE 191 PROTEIN"/>
    <property type="match status" value="1"/>
</dbReference>
<accession>V2X5S3</accession>